<evidence type="ECO:0000256" key="6">
    <source>
        <dbReference type="ARBA" id="ARBA00023136"/>
    </source>
</evidence>
<dbReference type="InterPro" id="IPR049278">
    <property type="entry name" value="MS_channel_C"/>
</dbReference>
<dbReference type="PANTHER" id="PTHR30221:SF20">
    <property type="entry name" value="SMALL-CONDUCTANCE MECHANOSENSITIVE CHANNEL"/>
    <property type="match status" value="1"/>
</dbReference>
<evidence type="ECO:0000259" key="9">
    <source>
        <dbReference type="Pfam" id="PF21082"/>
    </source>
</evidence>
<protein>
    <submittedName>
        <fullName evidence="10">Mechanosensitive ion channel-like protein</fullName>
    </submittedName>
</protein>
<dbReference type="Proteomes" id="UP000283387">
    <property type="component" value="Unassembled WGS sequence"/>
</dbReference>
<dbReference type="GO" id="GO:0005886">
    <property type="term" value="C:plasma membrane"/>
    <property type="evidence" value="ECO:0007669"/>
    <property type="project" value="UniProtKB-SubCell"/>
</dbReference>
<dbReference type="Gene3D" id="3.30.70.100">
    <property type="match status" value="1"/>
</dbReference>
<proteinExistence type="inferred from homology"/>
<keyword evidence="6 7" id="KW-0472">Membrane</keyword>
<gene>
    <name evidence="10" type="ORF">BC643_1487</name>
</gene>
<evidence type="ECO:0000259" key="8">
    <source>
        <dbReference type="Pfam" id="PF00924"/>
    </source>
</evidence>
<keyword evidence="3" id="KW-1003">Cell membrane</keyword>
<dbReference type="InterPro" id="IPR011014">
    <property type="entry name" value="MscS_channel_TM-2"/>
</dbReference>
<dbReference type="Pfam" id="PF21082">
    <property type="entry name" value="MS_channel_3rd"/>
    <property type="match status" value="1"/>
</dbReference>
<feature type="domain" description="Mechanosensitive ion channel MscS" evidence="8">
    <location>
        <begin position="99"/>
        <end position="165"/>
    </location>
</feature>
<dbReference type="EMBL" id="RAPN01000001">
    <property type="protein sequence ID" value="RKD91138.1"/>
    <property type="molecule type" value="Genomic_DNA"/>
</dbReference>
<dbReference type="InterPro" id="IPR011066">
    <property type="entry name" value="MscS_channel_C_sf"/>
</dbReference>
<evidence type="ECO:0000313" key="11">
    <source>
        <dbReference type="Proteomes" id="UP000283387"/>
    </source>
</evidence>
<dbReference type="OrthoDB" id="9809206at2"/>
<keyword evidence="11" id="KW-1185">Reference proteome</keyword>
<dbReference type="PANTHER" id="PTHR30221">
    <property type="entry name" value="SMALL-CONDUCTANCE MECHANOSENSITIVE CHANNEL"/>
    <property type="match status" value="1"/>
</dbReference>
<sequence length="285" mass="32111">MDFDFSKYFNIANLDKIIRIAILILISVIVIQGVAYLVKRSITYRLSKQSRMIINRIIVYTGYTLLSFMVLKELNFDITALFGAAGVVGIIIGVASQTSIGNIISGFFLVSEKSFELGDVVRIGDKAGTVYSIDLLSIKIRTYDNLLLRIPNQTVISSELINVTRFPIRRMDINVGVAYKEDLRKVFEVLKEVARKNPLCLEEPEPLILLQGYGASSIDILFAVWFEKNNFRDVKNSVIIDIKEAFDREGIEIPFPHVSLYTGEATKNFPVELVQKKETVGKKSS</sequence>
<dbReference type="PROSITE" id="PS01246">
    <property type="entry name" value="UPF0003"/>
    <property type="match status" value="1"/>
</dbReference>
<evidence type="ECO:0000256" key="7">
    <source>
        <dbReference type="SAM" id="Phobius"/>
    </source>
</evidence>
<organism evidence="10 11">
    <name type="scientific">Mangrovibacterium diazotrophicum</name>
    <dbReference type="NCBI Taxonomy" id="1261403"/>
    <lineage>
        <taxon>Bacteria</taxon>
        <taxon>Pseudomonadati</taxon>
        <taxon>Bacteroidota</taxon>
        <taxon>Bacteroidia</taxon>
        <taxon>Marinilabiliales</taxon>
        <taxon>Prolixibacteraceae</taxon>
        <taxon>Mangrovibacterium</taxon>
    </lineage>
</organism>
<comment type="subcellular location">
    <subcellularLocation>
        <location evidence="1">Cell membrane</location>
        <topology evidence="1">Multi-pass membrane protein</topology>
    </subcellularLocation>
</comment>
<evidence type="ECO:0000256" key="2">
    <source>
        <dbReference type="ARBA" id="ARBA00008017"/>
    </source>
</evidence>
<reference evidence="10 11" key="1">
    <citation type="submission" date="2018-09" db="EMBL/GenBank/DDBJ databases">
        <title>Genomic Encyclopedia of Archaeal and Bacterial Type Strains, Phase II (KMG-II): from individual species to whole genera.</title>
        <authorList>
            <person name="Goeker M."/>
        </authorList>
    </citation>
    <scope>NUCLEOTIDE SEQUENCE [LARGE SCALE GENOMIC DNA]</scope>
    <source>
        <strain evidence="10 11">DSM 27148</strain>
    </source>
</reference>
<comment type="similarity">
    <text evidence="2">Belongs to the MscS (TC 1.A.23) family.</text>
</comment>
<name>A0A419W6Q2_9BACT</name>
<dbReference type="AlphaFoldDB" id="A0A419W6Q2"/>
<dbReference type="InterPro" id="IPR006685">
    <property type="entry name" value="MscS_channel_2nd"/>
</dbReference>
<dbReference type="Pfam" id="PF00924">
    <property type="entry name" value="MS_channel_2nd"/>
    <property type="match status" value="1"/>
</dbReference>
<dbReference type="GO" id="GO:0008381">
    <property type="term" value="F:mechanosensitive monoatomic ion channel activity"/>
    <property type="evidence" value="ECO:0007669"/>
    <property type="project" value="InterPro"/>
</dbReference>
<evidence type="ECO:0000256" key="3">
    <source>
        <dbReference type="ARBA" id="ARBA00022475"/>
    </source>
</evidence>
<dbReference type="SUPFAM" id="SSF82861">
    <property type="entry name" value="Mechanosensitive channel protein MscS (YggB), transmembrane region"/>
    <property type="match status" value="1"/>
</dbReference>
<dbReference type="InterPro" id="IPR023408">
    <property type="entry name" value="MscS_beta-dom_sf"/>
</dbReference>
<evidence type="ECO:0000256" key="5">
    <source>
        <dbReference type="ARBA" id="ARBA00022989"/>
    </source>
</evidence>
<dbReference type="InterPro" id="IPR006686">
    <property type="entry name" value="MscS_channel_CS"/>
</dbReference>
<dbReference type="Gene3D" id="2.30.30.60">
    <property type="match status" value="1"/>
</dbReference>
<evidence type="ECO:0000256" key="4">
    <source>
        <dbReference type="ARBA" id="ARBA00022692"/>
    </source>
</evidence>
<feature type="transmembrane region" description="Helical" evidence="7">
    <location>
        <begin position="53"/>
        <end position="72"/>
    </location>
</feature>
<dbReference type="InterPro" id="IPR045275">
    <property type="entry name" value="MscS_archaea/bacteria_type"/>
</dbReference>
<feature type="transmembrane region" description="Helical" evidence="7">
    <location>
        <begin position="78"/>
        <end position="95"/>
    </location>
</feature>
<dbReference type="Gene3D" id="1.10.287.1260">
    <property type="match status" value="1"/>
</dbReference>
<feature type="domain" description="Mechanosensitive ion channel MscS C-terminal" evidence="9">
    <location>
        <begin position="173"/>
        <end position="253"/>
    </location>
</feature>
<dbReference type="SUPFAM" id="SSF50182">
    <property type="entry name" value="Sm-like ribonucleoproteins"/>
    <property type="match status" value="1"/>
</dbReference>
<dbReference type="InterPro" id="IPR010920">
    <property type="entry name" value="LSM_dom_sf"/>
</dbReference>
<feature type="transmembrane region" description="Helical" evidence="7">
    <location>
        <begin position="17"/>
        <end position="38"/>
    </location>
</feature>
<evidence type="ECO:0000313" key="10">
    <source>
        <dbReference type="EMBL" id="RKD91138.1"/>
    </source>
</evidence>
<accession>A0A419W6Q2</accession>
<comment type="caution">
    <text evidence="10">The sequence shown here is derived from an EMBL/GenBank/DDBJ whole genome shotgun (WGS) entry which is preliminary data.</text>
</comment>
<dbReference type="RefSeq" id="WP_120272470.1">
    <property type="nucleotide sequence ID" value="NZ_RAPN01000001.1"/>
</dbReference>
<keyword evidence="4 7" id="KW-0812">Transmembrane</keyword>
<evidence type="ECO:0000256" key="1">
    <source>
        <dbReference type="ARBA" id="ARBA00004651"/>
    </source>
</evidence>
<dbReference type="SUPFAM" id="SSF82689">
    <property type="entry name" value="Mechanosensitive channel protein MscS (YggB), C-terminal domain"/>
    <property type="match status" value="1"/>
</dbReference>
<keyword evidence="5 7" id="KW-1133">Transmembrane helix</keyword>